<keyword evidence="1 5" id="KW-0004">4Fe-4S</keyword>
<dbReference type="GO" id="GO:0016114">
    <property type="term" value="P:terpenoid biosynthetic process"/>
    <property type="evidence" value="ECO:0007669"/>
    <property type="project" value="UniProtKB-UniRule"/>
</dbReference>
<comment type="caution">
    <text evidence="5">Lacks conserved residue(s) required for the propagation of feature annotation.</text>
</comment>
<comment type="catalytic activity">
    <reaction evidence="5">
        <text>isopentenyl diphosphate + 2 oxidized [2Fe-2S]-[ferredoxin] + H2O = (2E)-4-hydroxy-3-methylbut-2-enyl diphosphate + 2 reduced [2Fe-2S]-[ferredoxin] + 2 H(+)</text>
        <dbReference type="Rhea" id="RHEA:24488"/>
        <dbReference type="Rhea" id="RHEA-COMP:10000"/>
        <dbReference type="Rhea" id="RHEA-COMP:10001"/>
        <dbReference type="ChEBI" id="CHEBI:15377"/>
        <dbReference type="ChEBI" id="CHEBI:15378"/>
        <dbReference type="ChEBI" id="CHEBI:33737"/>
        <dbReference type="ChEBI" id="CHEBI:33738"/>
        <dbReference type="ChEBI" id="CHEBI:128753"/>
        <dbReference type="ChEBI" id="CHEBI:128769"/>
        <dbReference type="EC" id="1.17.7.4"/>
    </reaction>
</comment>
<dbReference type="GO" id="GO:0046872">
    <property type="term" value="F:metal ion binding"/>
    <property type="evidence" value="ECO:0007669"/>
    <property type="project" value="UniProtKB-KW"/>
</dbReference>
<dbReference type="Pfam" id="PF02401">
    <property type="entry name" value="LYTB"/>
    <property type="match status" value="1"/>
</dbReference>
<organism evidence="7 8">
    <name type="scientific">Thermosulfurimonas marina</name>
    <dbReference type="NCBI Taxonomy" id="2047767"/>
    <lineage>
        <taxon>Bacteria</taxon>
        <taxon>Pseudomonadati</taxon>
        <taxon>Thermodesulfobacteriota</taxon>
        <taxon>Thermodesulfobacteria</taxon>
        <taxon>Thermodesulfobacteriales</taxon>
        <taxon>Thermodesulfobacteriaceae</taxon>
        <taxon>Thermosulfurimonas</taxon>
    </lineage>
</organism>
<dbReference type="GO" id="GO:0051539">
    <property type="term" value="F:4 iron, 4 sulfur cluster binding"/>
    <property type="evidence" value="ECO:0007669"/>
    <property type="project" value="UniProtKB-UniRule"/>
</dbReference>
<keyword evidence="5 7" id="KW-0560">Oxidoreductase</keyword>
<feature type="binding site" evidence="5">
    <location>
        <position position="219"/>
    </location>
    <ligand>
        <name>isopentenyl diphosphate</name>
        <dbReference type="ChEBI" id="CHEBI:128769"/>
    </ligand>
</feature>
<feature type="binding site" evidence="5">
    <location>
        <position position="123"/>
    </location>
    <ligand>
        <name>isopentenyl diphosphate</name>
        <dbReference type="ChEBI" id="CHEBI:128769"/>
    </ligand>
</feature>
<comment type="catalytic activity">
    <reaction evidence="5">
        <text>dimethylallyl diphosphate + 2 oxidized [2Fe-2S]-[ferredoxin] + H2O = (2E)-4-hydroxy-3-methylbut-2-enyl diphosphate + 2 reduced [2Fe-2S]-[ferredoxin] + 2 H(+)</text>
        <dbReference type="Rhea" id="RHEA:24825"/>
        <dbReference type="Rhea" id="RHEA-COMP:10000"/>
        <dbReference type="Rhea" id="RHEA-COMP:10001"/>
        <dbReference type="ChEBI" id="CHEBI:15377"/>
        <dbReference type="ChEBI" id="CHEBI:15378"/>
        <dbReference type="ChEBI" id="CHEBI:33737"/>
        <dbReference type="ChEBI" id="CHEBI:33738"/>
        <dbReference type="ChEBI" id="CHEBI:57623"/>
        <dbReference type="ChEBI" id="CHEBI:128753"/>
        <dbReference type="EC" id="1.17.7.4"/>
    </reaction>
</comment>
<feature type="binding site" evidence="5">
    <location>
        <position position="41"/>
    </location>
    <ligand>
        <name>(2E)-4-hydroxy-3-methylbut-2-enyl diphosphate</name>
        <dbReference type="ChEBI" id="CHEBI:128753"/>
    </ligand>
</feature>
<feature type="binding site" evidence="5">
    <location>
        <position position="123"/>
    </location>
    <ligand>
        <name>dimethylallyl diphosphate</name>
        <dbReference type="ChEBI" id="CHEBI:57623"/>
    </ligand>
</feature>
<dbReference type="UniPathway" id="UPA00056">
    <property type="reaction ID" value="UER00097"/>
</dbReference>
<dbReference type="EC" id="1.17.7.4" evidence="5"/>
<accession>A0A6H1WQZ5</accession>
<feature type="binding site" evidence="5">
    <location>
        <position position="95"/>
    </location>
    <ligand>
        <name>[4Fe-4S] cluster</name>
        <dbReference type="ChEBI" id="CHEBI:49883"/>
    </ligand>
</feature>
<gene>
    <name evidence="5 7" type="primary">ispH</name>
    <name evidence="7" type="ORF">FVE67_01660</name>
</gene>
<feature type="transmembrane region" description="Helical" evidence="6">
    <location>
        <begin position="284"/>
        <end position="305"/>
    </location>
</feature>
<feature type="transmembrane region" description="Helical" evidence="6">
    <location>
        <begin position="358"/>
        <end position="375"/>
    </location>
</feature>
<feature type="binding site" evidence="5">
    <location>
        <position position="161"/>
    </location>
    <ligand>
        <name>(2E)-4-hydroxy-3-methylbut-2-enyl diphosphate</name>
        <dbReference type="ChEBI" id="CHEBI:128753"/>
    </ligand>
</feature>
<comment type="pathway">
    <text evidence="5">Isoprenoid biosynthesis; isopentenyl diphosphate biosynthesis via DXP pathway; isopentenyl diphosphate from 1-deoxy-D-xylulose 5-phosphate: step 6/6.</text>
</comment>
<dbReference type="HAMAP" id="MF_00191">
    <property type="entry name" value="IspH"/>
    <property type="match status" value="1"/>
</dbReference>
<dbReference type="Gene3D" id="3.40.50.11270">
    <property type="match status" value="1"/>
</dbReference>
<keyword evidence="6" id="KW-0812">Transmembrane</keyword>
<reference evidence="7 8" key="1">
    <citation type="submission" date="2019-08" db="EMBL/GenBank/DDBJ databases">
        <title>Complete genome sequence of Thermosulfurimonas marina SU872T, an anaerobic thermophilic chemolithoautotrophic bacterium isolated from a shallow marine hydrothermal vent.</title>
        <authorList>
            <person name="Allioux M."/>
            <person name="Jebbar M."/>
            <person name="Slobodkina G."/>
            <person name="Slobodkin A."/>
            <person name="Moalic Y."/>
            <person name="Frolova A."/>
            <person name="Shao Z."/>
            <person name="Alain K."/>
        </authorList>
    </citation>
    <scope>NUCLEOTIDE SEQUENCE [LARGE SCALE GENOMIC DNA]</scope>
    <source>
        <strain evidence="7 8">SU872</strain>
    </source>
</reference>
<feature type="transmembrane region" description="Helical" evidence="6">
    <location>
        <begin position="528"/>
        <end position="547"/>
    </location>
</feature>
<dbReference type="PANTHER" id="PTHR30426:SF0">
    <property type="entry name" value="4-HYDROXY-3-METHYLBUT-2-ENYL DIPHOSPHATE REDUCTASE"/>
    <property type="match status" value="1"/>
</dbReference>
<evidence type="ECO:0000256" key="6">
    <source>
        <dbReference type="SAM" id="Phobius"/>
    </source>
</evidence>
<comment type="cofactor">
    <cofactor evidence="5">
        <name>[4Fe-4S] cluster</name>
        <dbReference type="ChEBI" id="CHEBI:49883"/>
    </cofactor>
    <text evidence="5">Binds 1 [4Fe-4S] cluster per subunit.</text>
</comment>
<dbReference type="Gene3D" id="3.40.1010.20">
    <property type="entry name" value="4-hydroxy-3-methylbut-2-enyl diphosphate reductase, catalytic domain"/>
    <property type="match status" value="2"/>
</dbReference>
<feature type="binding site" evidence="5">
    <location>
        <position position="219"/>
    </location>
    <ligand>
        <name>(2E)-4-hydroxy-3-methylbut-2-enyl diphosphate</name>
        <dbReference type="ChEBI" id="CHEBI:128753"/>
    </ligand>
</feature>
<feature type="binding site" evidence="5">
    <location>
        <position position="12"/>
    </location>
    <ligand>
        <name>[4Fe-4S] cluster</name>
        <dbReference type="ChEBI" id="CHEBI:49883"/>
    </ligand>
</feature>
<feature type="binding site" evidence="5">
    <location>
        <position position="261"/>
    </location>
    <ligand>
        <name>(2E)-4-hydroxy-3-methylbut-2-enyl diphosphate</name>
        <dbReference type="ChEBI" id="CHEBI:128753"/>
    </ligand>
</feature>
<dbReference type="NCBIfam" id="TIGR00216">
    <property type="entry name" value="ispH_lytB"/>
    <property type="match status" value="1"/>
</dbReference>
<feature type="binding site" evidence="5">
    <location>
        <position position="217"/>
    </location>
    <ligand>
        <name>isopentenyl diphosphate</name>
        <dbReference type="ChEBI" id="CHEBI:128769"/>
    </ligand>
</feature>
<dbReference type="GO" id="GO:0050992">
    <property type="term" value="P:dimethylallyl diphosphate biosynthetic process"/>
    <property type="evidence" value="ECO:0007669"/>
    <property type="project" value="UniProtKB-UniRule"/>
</dbReference>
<feature type="binding site" evidence="5">
    <location>
        <position position="217"/>
    </location>
    <ligand>
        <name>(2E)-4-hydroxy-3-methylbut-2-enyl diphosphate</name>
        <dbReference type="ChEBI" id="CHEBI:128753"/>
    </ligand>
</feature>
<keyword evidence="6" id="KW-1133">Transmembrane helix</keyword>
<keyword evidence="2 5" id="KW-0479">Metal-binding</keyword>
<evidence type="ECO:0000256" key="4">
    <source>
        <dbReference type="ARBA" id="ARBA00023014"/>
    </source>
</evidence>
<keyword evidence="4 5" id="KW-0411">Iron-sulfur</keyword>
<feature type="binding site" evidence="5">
    <location>
        <position position="73"/>
    </location>
    <ligand>
        <name>(2E)-4-hydroxy-3-methylbut-2-enyl diphosphate</name>
        <dbReference type="ChEBI" id="CHEBI:128753"/>
    </ligand>
</feature>
<keyword evidence="8" id="KW-1185">Reference proteome</keyword>
<feature type="binding site" evidence="5">
    <location>
        <position position="219"/>
    </location>
    <ligand>
        <name>dimethylallyl diphosphate</name>
        <dbReference type="ChEBI" id="CHEBI:57623"/>
    </ligand>
</feature>
<dbReference type="EMBL" id="CP042909">
    <property type="protein sequence ID" value="QJA05580.1"/>
    <property type="molecule type" value="Genomic_DNA"/>
</dbReference>
<sequence length="548" mass="60934">MKIEIARRAGFCMGVRRAMRLALRAAETAEKPVYTYGPLIHNPQALELLQKLGVEDLRKHLEAREGVVIIRAHGVPPEEKENLLRQGFEVVDGTCPRVARVQALARKYAREGYQVIIIGDQEHAEVKGILAYTEGRGLVVSNFGDLERLPPLEKYVILSQTTQDEEVFEVLSQEILSRFPGGQVINTICHATHVRQESIRELAARCEALVVVGGRGSANTNRLAQIAREEGREVFLVETPEELPLEKLASFRRLGVSAGASTPNWLINGVVERLKAYRNPWRRVLLLALYLHIPLFLSVAGLTAGADLLTGRSLFPVEPLVAFLLTFFAHTWNLLGARGFLSLCQPYKAAFYARHERVLVGTVVGSFLLALLLALKLDPLTFVTLALLGGLSALYSLTRLRSLFPGNRTLFISAYWVVLAAILSLPWENPVPLLLLLPLAFWQALYLDLLDLFEDGFVGKESLAALLGEKRAFRLLKILIALGAFVHLFLALGLELNLLVLFPLWAYLLGLTLYLQRRPLGRRLFLEYLGTSPGLVFFGLALLARGLS</sequence>
<feature type="binding site" evidence="5">
    <location>
        <position position="41"/>
    </location>
    <ligand>
        <name>isopentenyl diphosphate</name>
        <dbReference type="ChEBI" id="CHEBI:128769"/>
    </ligand>
</feature>
<dbReference type="Proteomes" id="UP000501253">
    <property type="component" value="Chromosome"/>
</dbReference>
<dbReference type="CDD" id="cd13944">
    <property type="entry name" value="lytB_ispH"/>
    <property type="match status" value="1"/>
</dbReference>
<dbReference type="AlphaFoldDB" id="A0A6H1WQZ5"/>
<keyword evidence="6" id="KW-0472">Membrane</keyword>
<evidence type="ECO:0000313" key="8">
    <source>
        <dbReference type="Proteomes" id="UP000501253"/>
    </source>
</evidence>
<dbReference type="GO" id="GO:0019288">
    <property type="term" value="P:isopentenyl diphosphate biosynthetic process, methylerythritol 4-phosphate pathway"/>
    <property type="evidence" value="ECO:0007669"/>
    <property type="project" value="UniProtKB-UniRule"/>
</dbReference>
<dbReference type="InterPro" id="IPR003451">
    <property type="entry name" value="LytB/IspH"/>
</dbReference>
<dbReference type="GO" id="GO:0051745">
    <property type="term" value="F:4-hydroxy-3-methylbut-2-enyl diphosphate reductase activity"/>
    <property type="evidence" value="ECO:0007669"/>
    <property type="project" value="UniProtKB-UniRule"/>
</dbReference>
<feature type="transmembrane region" description="Helical" evidence="6">
    <location>
        <begin position="317"/>
        <end position="337"/>
    </location>
</feature>
<evidence type="ECO:0000256" key="5">
    <source>
        <dbReference type="HAMAP-Rule" id="MF_00191"/>
    </source>
</evidence>
<name>A0A6H1WQZ5_9BACT</name>
<feature type="binding site" evidence="5">
    <location>
        <position position="261"/>
    </location>
    <ligand>
        <name>dimethylallyl diphosphate</name>
        <dbReference type="ChEBI" id="CHEBI:57623"/>
    </ligand>
</feature>
<keyword evidence="5" id="KW-0414">Isoprene biosynthesis</keyword>
<feature type="active site" description="Proton donor" evidence="5">
    <location>
        <position position="125"/>
    </location>
</feature>
<dbReference type="UniPathway" id="UPA00059">
    <property type="reaction ID" value="UER00105"/>
</dbReference>
<feature type="transmembrane region" description="Helical" evidence="6">
    <location>
        <begin position="410"/>
        <end position="427"/>
    </location>
</feature>
<feature type="binding site" evidence="5">
    <location>
        <position position="261"/>
    </location>
    <ligand>
        <name>isopentenyl diphosphate</name>
        <dbReference type="ChEBI" id="CHEBI:128769"/>
    </ligand>
</feature>
<feature type="binding site" evidence="5">
    <location>
        <position position="217"/>
    </location>
    <ligand>
        <name>dimethylallyl diphosphate</name>
        <dbReference type="ChEBI" id="CHEBI:57623"/>
    </ligand>
</feature>
<dbReference type="PANTHER" id="PTHR30426">
    <property type="entry name" value="4-HYDROXY-3-METHYLBUT-2-ENYL DIPHOSPHATE REDUCTASE"/>
    <property type="match status" value="1"/>
</dbReference>
<feature type="binding site" evidence="5">
    <location>
        <position position="73"/>
    </location>
    <ligand>
        <name>dimethylallyl diphosphate</name>
        <dbReference type="ChEBI" id="CHEBI:57623"/>
    </ligand>
</feature>
<dbReference type="RefSeq" id="WP_210534627.1">
    <property type="nucleotide sequence ID" value="NZ_CP042909.1"/>
</dbReference>
<feature type="binding site" evidence="5">
    <location>
        <position position="123"/>
    </location>
    <ligand>
        <name>(2E)-4-hydroxy-3-methylbut-2-enyl diphosphate</name>
        <dbReference type="ChEBI" id="CHEBI:128753"/>
    </ligand>
</feature>
<comment type="pathway">
    <text evidence="5">Isoprenoid biosynthesis; dimethylallyl diphosphate biosynthesis; dimethylallyl diphosphate from (2E)-4-hydroxy-3-methylbutenyl diphosphate: step 1/1.</text>
</comment>
<comment type="similarity">
    <text evidence="5">Belongs to the IspH family.</text>
</comment>
<feature type="binding site" evidence="5">
    <location>
        <position position="73"/>
    </location>
    <ligand>
        <name>isopentenyl diphosphate</name>
        <dbReference type="ChEBI" id="CHEBI:128769"/>
    </ligand>
</feature>
<evidence type="ECO:0000256" key="3">
    <source>
        <dbReference type="ARBA" id="ARBA00023004"/>
    </source>
</evidence>
<feature type="transmembrane region" description="Helical" evidence="6">
    <location>
        <begin position="381"/>
        <end position="398"/>
    </location>
</feature>
<keyword evidence="3 5" id="KW-0408">Iron</keyword>
<evidence type="ECO:0000313" key="7">
    <source>
        <dbReference type="EMBL" id="QJA05580.1"/>
    </source>
</evidence>
<comment type="function">
    <text evidence="5">Catalyzes the conversion of 1-hydroxy-2-methyl-2-(E)-butenyl 4-diphosphate (HMBPP) into a mixture of isopentenyl diphosphate (IPP) and dimethylallyl diphosphate (DMAPP). Acts in the terminal step of the DOXP/MEP pathway for isoprenoid precursor biosynthesis.</text>
</comment>
<feature type="binding site" evidence="5">
    <location>
        <position position="189"/>
    </location>
    <ligand>
        <name>[4Fe-4S] cluster</name>
        <dbReference type="ChEBI" id="CHEBI:49883"/>
    </ligand>
</feature>
<evidence type="ECO:0000256" key="2">
    <source>
        <dbReference type="ARBA" id="ARBA00022723"/>
    </source>
</evidence>
<feature type="binding site" evidence="5">
    <location>
        <position position="41"/>
    </location>
    <ligand>
        <name>dimethylallyl diphosphate</name>
        <dbReference type="ChEBI" id="CHEBI:57623"/>
    </ligand>
</feature>
<proteinExistence type="inferred from homology"/>
<dbReference type="KEGG" id="tmai:FVE67_01660"/>
<feature type="transmembrane region" description="Helical" evidence="6">
    <location>
        <begin position="498"/>
        <end position="516"/>
    </location>
</feature>
<evidence type="ECO:0000256" key="1">
    <source>
        <dbReference type="ARBA" id="ARBA00022485"/>
    </source>
</evidence>
<protein>
    <recommendedName>
        <fullName evidence="5">4-hydroxy-3-methylbut-2-enyl diphosphate reductase</fullName>
        <shortName evidence="5">HMBPP reductase</shortName>
        <ecNumber evidence="5">1.17.7.4</ecNumber>
    </recommendedName>
</protein>